<reference evidence="2" key="1">
    <citation type="thesis" date="2020" institute="ProQuest LLC" country="789 East Eisenhower Parkway, Ann Arbor, MI, USA">
        <title>Comparative Genomics and Chromosome Evolution.</title>
        <authorList>
            <person name="Mudd A.B."/>
        </authorList>
    </citation>
    <scope>NUCLEOTIDE SEQUENCE</scope>
    <source>
        <strain evidence="2">237g6f4</strain>
        <tissue evidence="2">Blood</tissue>
    </source>
</reference>
<comment type="caution">
    <text evidence="2">The sequence shown here is derived from an EMBL/GenBank/DDBJ whole genome shotgun (WGS) entry which is preliminary data.</text>
</comment>
<keyword evidence="1" id="KW-0812">Transmembrane</keyword>
<proteinExistence type="predicted"/>
<organism evidence="2 3">
    <name type="scientific">Engystomops pustulosus</name>
    <name type="common">Tungara frog</name>
    <name type="synonym">Physalaemus pustulosus</name>
    <dbReference type="NCBI Taxonomy" id="76066"/>
    <lineage>
        <taxon>Eukaryota</taxon>
        <taxon>Metazoa</taxon>
        <taxon>Chordata</taxon>
        <taxon>Craniata</taxon>
        <taxon>Vertebrata</taxon>
        <taxon>Euteleostomi</taxon>
        <taxon>Amphibia</taxon>
        <taxon>Batrachia</taxon>
        <taxon>Anura</taxon>
        <taxon>Neobatrachia</taxon>
        <taxon>Hyloidea</taxon>
        <taxon>Leptodactylidae</taxon>
        <taxon>Leiuperinae</taxon>
        <taxon>Engystomops</taxon>
    </lineage>
</organism>
<sequence>MWKCDVRRRIPPRERLHFVNFLSGGIGGILTPCCQWTICILRIFFFLVLQKSIFFIFRCTVLYKSLYNV</sequence>
<keyword evidence="3" id="KW-1185">Reference proteome</keyword>
<dbReference type="EMBL" id="WNYA01012815">
    <property type="protein sequence ID" value="KAG8539834.1"/>
    <property type="molecule type" value="Genomic_DNA"/>
</dbReference>
<evidence type="ECO:0000256" key="1">
    <source>
        <dbReference type="SAM" id="Phobius"/>
    </source>
</evidence>
<evidence type="ECO:0000313" key="2">
    <source>
        <dbReference type="EMBL" id="KAG8539834.1"/>
    </source>
</evidence>
<accession>A0AAV6YX93</accession>
<name>A0AAV6YX93_ENGPU</name>
<keyword evidence="1" id="KW-1133">Transmembrane helix</keyword>
<keyword evidence="1" id="KW-0472">Membrane</keyword>
<dbReference type="Proteomes" id="UP000824782">
    <property type="component" value="Unassembled WGS sequence"/>
</dbReference>
<gene>
    <name evidence="2" type="ORF">GDO81_020283</name>
</gene>
<protein>
    <submittedName>
        <fullName evidence="2">Uncharacterized protein</fullName>
    </submittedName>
</protein>
<dbReference type="AlphaFoldDB" id="A0AAV6YX93"/>
<evidence type="ECO:0000313" key="3">
    <source>
        <dbReference type="Proteomes" id="UP000824782"/>
    </source>
</evidence>
<feature type="transmembrane region" description="Helical" evidence="1">
    <location>
        <begin position="21"/>
        <end position="49"/>
    </location>
</feature>